<feature type="region of interest" description="Disordered" evidence="1">
    <location>
        <begin position="124"/>
        <end position="163"/>
    </location>
</feature>
<feature type="compositionally biased region" description="Low complexity" evidence="1">
    <location>
        <begin position="253"/>
        <end position="279"/>
    </location>
</feature>
<dbReference type="EnsemblProtists" id="EKX37493">
    <property type="protein sequence ID" value="EKX37493"/>
    <property type="gene ID" value="GUITHDRAFT_116300"/>
</dbReference>
<keyword evidence="4" id="KW-1185">Reference proteome</keyword>
<dbReference type="PaxDb" id="55529-EKX37493"/>
<reference evidence="4" key="2">
    <citation type="submission" date="2012-11" db="EMBL/GenBank/DDBJ databases">
        <authorList>
            <person name="Kuo A."/>
            <person name="Curtis B.A."/>
            <person name="Tanifuji G."/>
            <person name="Burki F."/>
            <person name="Gruber A."/>
            <person name="Irimia M."/>
            <person name="Maruyama S."/>
            <person name="Arias M.C."/>
            <person name="Ball S.G."/>
            <person name="Gile G.H."/>
            <person name="Hirakawa Y."/>
            <person name="Hopkins J.F."/>
            <person name="Rensing S.A."/>
            <person name="Schmutz J."/>
            <person name="Symeonidi A."/>
            <person name="Elias M."/>
            <person name="Eveleigh R.J."/>
            <person name="Herman E.K."/>
            <person name="Klute M.J."/>
            <person name="Nakayama T."/>
            <person name="Obornik M."/>
            <person name="Reyes-Prieto A."/>
            <person name="Armbrust E.V."/>
            <person name="Aves S.J."/>
            <person name="Beiko R.G."/>
            <person name="Coutinho P."/>
            <person name="Dacks J.B."/>
            <person name="Durnford D.G."/>
            <person name="Fast N.M."/>
            <person name="Green B.R."/>
            <person name="Grisdale C."/>
            <person name="Hempe F."/>
            <person name="Henrissat B."/>
            <person name="Hoppner M.P."/>
            <person name="Ishida K.-I."/>
            <person name="Kim E."/>
            <person name="Koreny L."/>
            <person name="Kroth P.G."/>
            <person name="Liu Y."/>
            <person name="Malik S.-B."/>
            <person name="Maier U.G."/>
            <person name="McRose D."/>
            <person name="Mock T."/>
            <person name="Neilson J.A."/>
            <person name="Onodera N.T."/>
            <person name="Poole A.M."/>
            <person name="Pritham E.J."/>
            <person name="Richards T.A."/>
            <person name="Rocap G."/>
            <person name="Roy S.W."/>
            <person name="Sarai C."/>
            <person name="Schaack S."/>
            <person name="Shirato S."/>
            <person name="Slamovits C.H."/>
            <person name="Spencer D.F."/>
            <person name="Suzuki S."/>
            <person name="Worden A.Z."/>
            <person name="Zauner S."/>
            <person name="Barry K."/>
            <person name="Bell C."/>
            <person name="Bharti A.K."/>
            <person name="Crow J.A."/>
            <person name="Grimwood J."/>
            <person name="Kramer R."/>
            <person name="Lindquist E."/>
            <person name="Lucas S."/>
            <person name="Salamov A."/>
            <person name="McFadden G.I."/>
            <person name="Lane C.E."/>
            <person name="Keeling P.J."/>
            <person name="Gray M.W."/>
            <person name="Grigoriev I.V."/>
            <person name="Archibald J.M."/>
        </authorList>
    </citation>
    <scope>NUCLEOTIDE SEQUENCE</scope>
    <source>
        <strain evidence="4">CCMP2712</strain>
    </source>
</reference>
<accession>L1IMJ5</accession>
<evidence type="ECO:0000313" key="4">
    <source>
        <dbReference type="Proteomes" id="UP000011087"/>
    </source>
</evidence>
<reference evidence="3" key="3">
    <citation type="submission" date="2016-03" db="UniProtKB">
        <authorList>
            <consortium name="EnsemblProtists"/>
        </authorList>
    </citation>
    <scope>IDENTIFICATION</scope>
</reference>
<evidence type="ECO:0000313" key="2">
    <source>
        <dbReference type="EMBL" id="EKX37493.1"/>
    </source>
</evidence>
<dbReference type="GeneID" id="17294257"/>
<evidence type="ECO:0000313" key="3">
    <source>
        <dbReference type="EnsemblProtists" id="EKX37493"/>
    </source>
</evidence>
<evidence type="ECO:0000256" key="1">
    <source>
        <dbReference type="SAM" id="MobiDB-lite"/>
    </source>
</evidence>
<organism evidence="2">
    <name type="scientific">Guillardia theta (strain CCMP2712)</name>
    <name type="common">Cryptophyte</name>
    <dbReference type="NCBI Taxonomy" id="905079"/>
    <lineage>
        <taxon>Eukaryota</taxon>
        <taxon>Cryptophyceae</taxon>
        <taxon>Pyrenomonadales</taxon>
        <taxon>Geminigeraceae</taxon>
        <taxon>Guillardia</taxon>
    </lineage>
</organism>
<reference evidence="2 4" key="1">
    <citation type="journal article" date="2012" name="Nature">
        <title>Algal genomes reveal evolutionary mosaicism and the fate of nucleomorphs.</title>
        <authorList>
            <consortium name="DOE Joint Genome Institute"/>
            <person name="Curtis B.A."/>
            <person name="Tanifuji G."/>
            <person name="Burki F."/>
            <person name="Gruber A."/>
            <person name="Irimia M."/>
            <person name="Maruyama S."/>
            <person name="Arias M.C."/>
            <person name="Ball S.G."/>
            <person name="Gile G.H."/>
            <person name="Hirakawa Y."/>
            <person name="Hopkins J.F."/>
            <person name="Kuo A."/>
            <person name="Rensing S.A."/>
            <person name="Schmutz J."/>
            <person name="Symeonidi A."/>
            <person name="Elias M."/>
            <person name="Eveleigh R.J."/>
            <person name="Herman E.K."/>
            <person name="Klute M.J."/>
            <person name="Nakayama T."/>
            <person name="Obornik M."/>
            <person name="Reyes-Prieto A."/>
            <person name="Armbrust E.V."/>
            <person name="Aves S.J."/>
            <person name="Beiko R.G."/>
            <person name="Coutinho P."/>
            <person name="Dacks J.B."/>
            <person name="Durnford D.G."/>
            <person name="Fast N.M."/>
            <person name="Green B.R."/>
            <person name="Grisdale C.J."/>
            <person name="Hempel F."/>
            <person name="Henrissat B."/>
            <person name="Hoppner M.P."/>
            <person name="Ishida K."/>
            <person name="Kim E."/>
            <person name="Koreny L."/>
            <person name="Kroth P.G."/>
            <person name="Liu Y."/>
            <person name="Malik S.B."/>
            <person name="Maier U.G."/>
            <person name="McRose D."/>
            <person name="Mock T."/>
            <person name="Neilson J.A."/>
            <person name="Onodera N.T."/>
            <person name="Poole A.M."/>
            <person name="Pritham E.J."/>
            <person name="Richards T.A."/>
            <person name="Rocap G."/>
            <person name="Roy S.W."/>
            <person name="Sarai C."/>
            <person name="Schaack S."/>
            <person name="Shirato S."/>
            <person name="Slamovits C.H."/>
            <person name="Spencer D.F."/>
            <person name="Suzuki S."/>
            <person name="Worden A.Z."/>
            <person name="Zauner S."/>
            <person name="Barry K."/>
            <person name="Bell C."/>
            <person name="Bharti A.K."/>
            <person name="Crow J.A."/>
            <person name="Grimwood J."/>
            <person name="Kramer R."/>
            <person name="Lindquist E."/>
            <person name="Lucas S."/>
            <person name="Salamov A."/>
            <person name="McFadden G.I."/>
            <person name="Lane C.E."/>
            <person name="Keeling P.J."/>
            <person name="Gray M.W."/>
            <person name="Grigoriev I.V."/>
            <person name="Archibald J.M."/>
        </authorList>
    </citation>
    <scope>NUCLEOTIDE SEQUENCE</scope>
    <source>
        <strain evidence="2 4">CCMP2712</strain>
    </source>
</reference>
<feature type="region of interest" description="Disordered" evidence="1">
    <location>
        <begin position="53"/>
        <end position="74"/>
    </location>
</feature>
<name>L1IMJ5_GUITC</name>
<dbReference type="EMBL" id="JH993058">
    <property type="protein sequence ID" value="EKX37493.1"/>
    <property type="molecule type" value="Genomic_DNA"/>
</dbReference>
<feature type="compositionally biased region" description="Polar residues" evidence="1">
    <location>
        <begin position="280"/>
        <end position="299"/>
    </location>
</feature>
<proteinExistence type="predicted"/>
<gene>
    <name evidence="2" type="ORF">GUITHDRAFT_116300</name>
</gene>
<dbReference type="HOGENOM" id="CLU_932067_0_0_1"/>
<dbReference type="Proteomes" id="UP000011087">
    <property type="component" value="Unassembled WGS sequence"/>
</dbReference>
<dbReference type="AlphaFoldDB" id="L1IMJ5"/>
<feature type="region of interest" description="Disordered" evidence="1">
    <location>
        <begin position="253"/>
        <end position="299"/>
    </location>
</feature>
<dbReference type="KEGG" id="gtt:GUITHDRAFT_116300"/>
<feature type="compositionally biased region" description="Low complexity" evidence="1">
    <location>
        <begin position="65"/>
        <end position="74"/>
    </location>
</feature>
<dbReference type="RefSeq" id="XP_005824473.1">
    <property type="nucleotide sequence ID" value="XM_005824416.1"/>
</dbReference>
<protein>
    <submittedName>
        <fullName evidence="2 3">Uncharacterized protein</fullName>
    </submittedName>
</protein>
<sequence>MAQIGATNGASGMLALEGERREVGDGSEHAGAKSNELAGSLCLHAEKMGAGLQKDSSEEAITTPRSCASSSAGSCCRRPLSLNRRVMDMHSNDLYFFSELSRAEGIEVGKSWLLESTGVSLSRASSRSSSPVRSPSRGSCRLKLTIPSSPRTKRSSPIPTPMDRRRRLSDVIEAFENDYFARAMSSRNLLELAAPHDTFVHEQIWDFVCYLLMSCLRLLRYLLSTSIMDLELETCSNLLPGGLITFKSLWTRSSSSSTQDSSDSKGSSSPESLLSKSSTPRTRSAVKQESTVSDPTALK</sequence>
<feature type="compositionally biased region" description="Low complexity" evidence="1">
    <location>
        <begin position="124"/>
        <end position="141"/>
    </location>
</feature>